<protein>
    <submittedName>
        <fullName evidence="1">Uncharacterized protein</fullName>
    </submittedName>
</protein>
<sequence>MNITGIVFTRRRCTHTGGHERNPTVNQGDILTSQREENKPHTVSVEAILLKLSRKLTGTSVIILAGFTKPVAERIMASTRNEKTLPVRCTLSLTDQFKQGRSRSCMIGLRTTPVPITSFPRCPSVQGSIPRPSETLKILLSNIPKPGKLVSINHEHGLCDDPVNSCIFQFRLLPNIIWLVTASTVVNN</sequence>
<organism evidence="1 2">
    <name type="scientific">Paragonimus skrjabini miyazakii</name>
    <dbReference type="NCBI Taxonomy" id="59628"/>
    <lineage>
        <taxon>Eukaryota</taxon>
        <taxon>Metazoa</taxon>
        <taxon>Spiralia</taxon>
        <taxon>Lophotrochozoa</taxon>
        <taxon>Platyhelminthes</taxon>
        <taxon>Trematoda</taxon>
        <taxon>Digenea</taxon>
        <taxon>Plagiorchiida</taxon>
        <taxon>Troglotremata</taxon>
        <taxon>Troglotrematidae</taxon>
        <taxon>Paragonimus</taxon>
    </lineage>
</organism>
<keyword evidence="2" id="KW-1185">Reference proteome</keyword>
<dbReference type="EMBL" id="JTDE01000748">
    <property type="protein sequence ID" value="KAF7260429.1"/>
    <property type="molecule type" value="Genomic_DNA"/>
</dbReference>
<reference evidence="1" key="1">
    <citation type="submission" date="2019-07" db="EMBL/GenBank/DDBJ databases">
        <title>Annotation for the trematode Paragonimus miyazaki's.</title>
        <authorList>
            <person name="Choi Y.-J."/>
        </authorList>
    </citation>
    <scope>NUCLEOTIDE SEQUENCE</scope>
    <source>
        <strain evidence="1">Japan</strain>
    </source>
</reference>
<dbReference type="Proteomes" id="UP000822476">
    <property type="component" value="Unassembled WGS sequence"/>
</dbReference>
<evidence type="ECO:0000313" key="1">
    <source>
        <dbReference type="EMBL" id="KAF7260429.1"/>
    </source>
</evidence>
<name>A0A8S9YZ62_9TREM</name>
<accession>A0A8S9YZ62</accession>
<proteinExistence type="predicted"/>
<gene>
    <name evidence="1" type="ORF">EG68_02129</name>
</gene>
<evidence type="ECO:0000313" key="2">
    <source>
        <dbReference type="Proteomes" id="UP000822476"/>
    </source>
</evidence>
<comment type="caution">
    <text evidence="1">The sequence shown here is derived from an EMBL/GenBank/DDBJ whole genome shotgun (WGS) entry which is preliminary data.</text>
</comment>
<dbReference type="AlphaFoldDB" id="A0A8S9YZ62"/>